<accession>A0ABT2H9R3</accession>
<evidence type="ECO:0000313" key="2">
    <source>
        <dbReference type="Proteomes" id="UP001165586"/>
    </source>
</evidence>
<keyword evidence="2" id="KW-1185">Reference proteome</keyword>
<protein>
    <submittedName>
        <fullName evidence="1">Uncharacterized protein</fullName>
    </submittedName>
</protein>
<comment type="caution">
    <text evidence="1">The sequence shown here is derived from an EMBL/GenBank/DDBJ whole genome shotgun (WGS) entry which is preliminary data.</text>
</comment>
<gene>
    <name evidence="1" type="ORF">N1032_23475</name>
</gene>
<dbReference type="RefSeq" id="WP_259542770.1">
    <property type="nucleotide sequence ID" value="NZ_JANLCJ010000119.1"/>
</dbReference>
<organism evidence="1 2">
    <name type="scientific">Herbiconiux daphne</name>
    <dbReference type="NCBI Taxonomy" id="2970914"/>
    <lineage>
        <taxon>Bacteria</taxon>
        <taxon>Bacillati</taxon>
        <taxon>Actinomycetota</taxon>
        <taxon>Actinomycetes</taxon>
        <taxon>Micrococcales</taxon>
        <taxon>Microbacteriaceae</taxon>
        <taxon>Herbiconiux</taxon>
    </lineage>
</organism>
<dbReference type="Proteomes" id="UP001165586">
    <property type="component" value="Unassembled WGS sequence"/>
</dbReference>
<proteinExistence type="predicted"/>
<feature type="non-terminal residue" evidence="1">
    <location>
        <position position="1"/>
    </location>
</feature>
<evidence type="ECO:0000313" key="1">
    <source>
        <dbReference type="EMBL" id="MCS5736695.1"/>
    </source>
</evidence>
<sequence>GEDPVIIPEMEIQQFTGVSVEEFLAINDYPFNRDVKDRIKRNHLKGAITSHQQRIVHAVLLDKERNAAIWKKVEVEAALLLLDRTNAPFQLEQDEAGSLVEYNGKFFTTTQVDVVKANNPLCSLPLMKLDGHSRAYAWDLKDADGNSHLEQPKSLFLMVWVAPLTDDQVLHEVKVFGSPLADISTAENADMANKAIGFKPKSEFVNKPWKSPFKLAKNLLTEQEGREYFLDALKFVDSFGLDASYKKQDSKESLKIMKGGKSTTQQVSKYDRYLSSGVKAGLLRTFDKVKGDADKVQVWEKFWSEYFNYIKGSEVKSAAIKSLQNWITVCVESSSNHGNGYDVALLMQIVETFEEYQKES</sequence>
<dbReference type="EMBL" id="JANLCJ010000119">
    <property type="protein sequence ID" value="MCS5736695.1"/>
    <property type="molecule type" value="Genomic_DNA"/>
</dbReference>
<reference evidence="1" key="1">
    <citation type="submission" date="2022-08" db="EMBL/GenBank/DDBJ databases">
        <authorList>
            <person name="Deng Y."/>
            <person name="Han X.-F."/>
            <person name="Zhang Y.-Q."/>
        </authorList>
    </citation>
    <scope>NUCLEOTIDE SEQUENCE</scope>
    <source>
        <strain evidence="1">CPCC 203386</strain>
    </source>
</reference>
<name>A0ABT2H9R3_9MICO</name>